<keyword evidence="3" id="KW-1185">Reference proteome</keyword>
<protein>
    <submittedName>
        <fullName evidence="2">Uncharacterized protein</fullName>
    </submittedName>
</protein>
<evidence type="ECO:0000256" key="1">
    <source>
        <dbReference type="SAM" id="MobiDB-lite"/>
    </source>
</evidence>
<feature type="compositionally biased region" description="Basic residues" evidence="1">
    <location>
        <begin position="93"/>
        <end position="112"/>
    </location>
</feature>
<proteinExistence type="predicted"/>
<organism evidence="2 3">
    <name type="scientific">Clavelina lepadiformis</name>
    <name type="common">Light-bulb sea squirt</name>
    <name type="synonym">Ascidia lepadiformis</name>
    <dbReference type="NCBI Taxonomy" id="159417"/>
    <lineage>
        <taxon>Eukaryota</taxon>
        <taxon>Metazoa</taxon>
        <taxon>Chordata</taxon>
        <taxon>Tunicata</taxon>
        <taxon>Ascidiacea</taxon>
        <taxon>Aplousobranchia</taxon>
        <taxon>Clavelinidae</taxon>
        <taxon>Clavelina</taxon>
    </lineage>
</organism>
<sequence length="135" mass="16056">MSNEFLNQSFAGDEMEPRLMKRFPEATENEGDSMVVPRWLVMQLHKEGKLCLAAYTHHREFLHSHSFVDPDEVCPRPRHNQNHDVAKPERSNKTHHKAHSQKTRNSKHKKRKHEENVERDKLNQKKDGRKKVRFS</sequence>
<dbReference type="Proteomes" id="UP001642483">
    <property type="component" value="Unassembled WGS sequence"/>
</dbReference>
<feature type="compositionally biased region" description="Basic and acidic residues" evidence="1">
    <location>
        <begin position="113"/>
        <end position="126"/>
    </location>
</feature>
<gene>
    <name evidence="2" type="ORF">CVLEPA_LOCUS15226</name>
</gene>
<feature type="region of interest" description="Disordered" evidence="1">
    <location>
        <begin position="68"/>
        <end position="135"/>
    </location>
</feature>
<accession>A0ABP0FYF7</accession>
<comment type="caution">
    <text evidence="2">The sequence shown here is derived from an EMBL/GenBank/DDBJ whole genome shotgun (WGS) entry which is preliminary data.</text>
</comment>
<dbReference type="EMBL" id="CAWYQH010000097">
    <property type="protein sequence ID" value="CAK8684235.1"/>
    <property type="molecule type" value="Genomic_DNA"/>
</dbReference>
<evidence type="ECO:0000313" key="2">
    <source>
        <dbReference type="EMBL" id="CAK8684235.1"/>
    </source>
</evidence>
<name>A0ABP0FYF7_CLALP</name>
<reference evidence="2 3" key="1">
    <citation type="submission" date="2024-02" db="EMBL/GenBank/DDBJ databases">
        <authorList>
            <person name="Daric V."/>
            <person name="Darras S."/>
        </authorList>
    </citation>
    <scope>NUCLEOTIDE SEQUENCE [LARGE SCALE GENOMIC DNA]</scope>
</reference>
<evidence type="ECO:0000313" key="3">
    <source>
        <dbReference type="Proteomes" id="UP001642483"/>
    </source>
</evidence>
<feature type="compositionally biased region" description="Basic and acidic residues" evidence="1">
    <location>
        <begin position="81"/>
        <end position="92"/>
    </location>
</feature>